<dbReference type="AlphaFoldDB" id="A0A2P7EEJ3"/>
<dbReference type="NCBIfam" id="NF033564">
    <property type="entry name" value="transpos_ISAs1"/>
    <property type="match status" value="1"/>
</dbReference>
<evidence type="ECO:0000259" key="1">
    <source>
        <dbReference type="Pfam" id="PF01609"/>
    </source>
</evidence>
<dbReference type="GO" id="GO:0006313">
    <property type="term" value="P:DNA transposition"/>
    <property type="evidence" value="ECO:0007669"/>
    <property type="project" value="InterPro"/>
</dbReference>
<dbReference type="PANTHER" id="PTHR30298:SF0">
    <property type="entry name" value="PROTEIN YBFL-RELATED"/>
    <property type="match status" value="1"/>
</dbReference>
<dbReference type="InterPro" id="IPR002559">
    <property type="entry name" value="Transposase_11"/>
</dbReference>
<dbReference type="Pfam" id="PF01609">
    <property type="entry name" value="DDE_Tnp_1"/>
    <property type="match status" value="1"/>
</dbReference>
<keyword evidence="3" id="KW-1185">Reference proteome</keyword>
<dbReference type="InterPro" id="IPR047647">
    <property type="entry name" value="ISAs1_transpos"/>
</dbReference>
<evidence type="ECO:0000313" key="3">
    <source>
        <dbReference type="Proteomes" id="UP000240206"/>
    </source>
</evidence>
<dbReference type="Proteomes" id="UP000240206">
    <property type="component" value="Unassembled WGS sequence"/>
</dbReference>
<gene>
    <name evidence="2" type="ORF">C7K08_07010</name>
</gene>
<dbReference type="GO" id="GO:0003677">
    <property type="term" value="F:DNA binding"/>
    <property type="evidence" value="ECO:0007669"/>
    <property type="project" value="InterPro"/>
</dbReference>
<dbReference type="EMBL" id="PXVC01000025">
    <property type="protein sequence ID" value="PSI01638.1"/>
    <property type="molecule type" value="Genomic_DNA"/>
</dbReference>
<dbReference type="InterPro" id="IPR051698">
    <property type="entry name" value="Transposase_11-like"/>
</dbReference>
<organism evidence="2 3">
    <name type="scientific">Synechococcus lacustris str. Tous</name>
    <dbReference type="NCBI Taxonomy" id="1910958"/>
    <lineage>
        <taxon>Bacteria</taxon>
        <taxon>Bacillati</taxon>
        <taxon>Cyanobacteriota</taxon>
        <taxon>Cyanophyceae</taxon>
        <taxon>Synechococcales</taxon>
        <taxon>Synechococcaceae</taxon>
        <taxon>Synechococcus</taxon>
    </lineage>
</organism>
<evidence type="ECO:0000313" key="2">
    <source>
        <dbReference type="EMBL" id="PSI01638.1"/>
    </source>
</evidence>
<comment type="caution">
    <text evidence="2">The sequence shown here is derived from an EMBL/GenBank/DDBJ whole genome shotgun (WGS) entry which is preliminary data.</text>
</comment>
<name>A0A2P7EEJ3_9SYNE</name>
<reference evidence="3" key="1">
    <citation type="submission" date="2018-03" db="EMBL/GenBank/DDBJ databases">
        <title>Ecological and genomic features of two cosmopolitan and abundant freshwater picocyanobacteria.</title>
        <authorList>
            <person name="Cabello-Yeves P.J."/>
            <person name="Picazo A."/>
            <person name="Camacho A."/>
            <person name="Callieri C."/>
            <person name="Rosselli R."/>
            <person name="Roda-Garcia J."/>
            <person name="Coutinho F.H."/>
            <person name="Rodriguez-Valera F."/>
        </authorList>
    </citation>
    <scope>NUCLEOTIDE SEQUENCE [LARGE SCALE GENOMIC DNA]</scope>
    <source>
        <strain evidence="3">Tous</strain>
    </source>
</reference>
<dbReference type="GO" id="GO:0004803">
    <property type="term" value="F:transposase activity"/>
    <property type="evidence" value="ECO:0007669"/>
    <property type="project" value="InterPro"/>
</dbReference>
<feature type="domain" description="Transposase IS4-like" evidence="1">
    <location>
        <begin position="12"/>
        <end position="139"/>
    </location>
</feature>
<protein>
    <submittedName>
        <fullName evidence="2">Transposase</fullName>
    </submittedName>
</protein>
<accession>A0A2P7EEJ3</accession>
<dbReference type="PANTHER" id="PTHR30298">
    <property type="entry name" value="H REPEAT-ASSOCIATED PREDICTED TRANSPOSASE"/>
    <property type="match status" value="1"/>
</dbReference>
<sequence>MTVKGNQKTLHRQIQSQFQGKRHIPFVAMDHEIGHGRNITWTLRAKQAPEHIREAWIGTSWIVEMTADGIRDGKPFRATHLFLTSLRTTPEALLQLVRDRWSIEGWHWIRDTQLHEDAHRYRGNGAGAMATLRTAAMNLLRLGGFQSIRAGMQAVMHDIKALLAMVQQQPEPNP</sequence>
<proteinExistence type="predicted"/>